<dbReference type="KEGG" id="vg:75576115"/>
<keyword evidence="3" id="KW-1185">Reference proteome</keyword>
<keyword evidence="1" id="KW-1133">Transmembrane helix</keyword>
<gene>
    <name evidence="2" type="primary">KP06_gp48</name>
</gene>
<keyword evidence="1" id="KW-0472">Membrane</keyword>
<accession>A0A348JCS1</accession>
<sequence length="264" mass="28576">MIQYRDRQRQKAFIGAIIGAAASIAGGIIKGNKQKKAQEKAQAEAQAAQDHKDALQNAQALTSAYANQDYVGQYNDKLTLKCGGRVRRKAGFGTEFADALPGLGSLASSITGVQELGELGTAIGQGISANQQINENKRIAQEAEQRKQLQAGQQQLNITSDKMTNPMTMYQRSSFINKYKCGGRRKAWIGAAIGAAGSLIGGMFGSKGQQPIQVKQADQASYSAPKTGLERPEWITNGTVQQPVMPQSVYRDRLNVYRCGGHRR</sequence>
<dbReference type="EMBL" id="BK010471">
    <property type="protein sequence ID" value="DAB41566.1"/>
    <property type="molecule type" value="Genomic_DNA"/>
</dbReference>
<reference evidence="2 3" key="1">
    <citation type="journal article" date="2014" name="Nat. Commun.">
        <title>A highly abundant bacteriophage discovered in the unknown sequences of human faecal metagenomes.</title>
        <authorList>
            <person name="Dutilh B.E."/>
            <person name="Cassman N."/>
            <person name="McNair K."/>
            <person name="Sanchez S.E."/>
            <person name="Silva G.G."/>
            <person name="Boling L."/>
            <person name="Barr J.J."/>
            <person name="Speth D.R."/>
            <person name="Seguritan V."/>
            <person name="Aziz R.K."/>
            <person name="Felts B."/>
            <person name="Dinsdale E.A."/>
            <person name="Mokili J.L."/>
            <person name="Edwards R.A."/>
        </authorList>
    </citation>
    <scope>NUCLEOTIDE SEQUENCE [LARGE SCALE GENOMIC DNA]</scope>
</reference>
<dbReference type="Proteomes" id="UP001097704">
    <property type="component" value="Segment"/>
</dbReference>
<feature type="transmembrane region" description="Helical" evidence="1">
    <location>
        <begin position="12"/>
        <end position="29"/>
    </location>
</feature>
<organism evidence="2 3">
    <name type="scientific">Carjivirus communis</name>
    <dbReference type="NCBI Taxonomy" id="2955582"/>
    <lineage>
        <taxon>Viruses</taxon>
        <taxon>Duplodnaviria</taxon>
        <taxon>Heunggongvirae</taxon>
        <taxon>Uroviricota</taxon>
        <taxon>Caudoviricetes</taxon>
        <taxon>Crassvirales</taxon>
        <taxon>Intestiviridae</taxon>
        <taxon>Crudevirinae</taxon>
        <taxon>Carjivirus</taxon>
    </lineage>
</organism>
<evidence type="ECO:0000313" key="3">
    <source>
        <dbReference type="Proteomes" id="UP001097704"/>
    </source>
</evidence>
<protein>
    <submittedName>
        <fullName evidence="2">Uncharacterized protein</fullName>
    </submittedName>
</protein>
<name>A0A348JCS1_9CAUD</name>
<evidence type="ECO:0000256" key="1">
    <source>
        <dbReference type="SAM" id="Phobius"/>
    </source>
</evidence>
<evidence type="ECO:0000313" key="2">
    <source>
        <dbReference type="EMBL" id="DAB41566.1"/>
    </source>
</evidence>
<dbReference type="GeneID" id="75576115"/>
<proteinExistence type="predicted"/>
<dbReference type="RefSeq" id="YP_010509454.1">
    <property type="nucleotide sequence ID" value="NC_067194.1"/>
</dbReference>
<keyword evidence="1" id="KW-0812">Transmembrane</keyword>